<dbReference type="Pfam" id="PF03125">
    <property type="entry name" value="Sre"/>
    <property type="match status" value="1"/>
</dbReference>
<evidence type="ECO:0000256" key="2">
    <source>
        <dbReference type="SAM" id="Phobius"/>
    </source>
</evidence>
<keyword evidence="2" id="KW-0812">Transmembrane</keyword>
<keyword evidence="4" id="KW-1185">Reference proteome</keyword>
<organism evidence="3 4">
    <name type="scientific">Trichostrongylus colubriformis</name>
    <name type="common">Black scour worm</name>
    <dbReference type="NCBI Taxonomy" id="6319"/>
    <lineage>
        <taxon>Eukaryota</taxon>
        <taxon>Metazoa</taxon>
        <taxon>Ecdysozoa</taxon>
        <taxon>Nematoda</taxon>
        <taxon>Chromadorea</taxon>
        <taxon>Rhabditida</taxon>
        <taxon>Rhabditina</taxon>
        <taxon>Rhabditomorpha</taxon>
        <taxon>Strongyloidea</taxon>
        <taxon>Trichostrongylidae</taxon>
        <taxon>Trichostrongylus</taxon>
    </lineage>
</organism>
<feature type="non-terminal residue" evidence="3">
    <location>
        <position position="1"/>
    </location>
</feature>
<feature type="transmembrane region" description="Helical" evidence="2">
    <location>
        <begin position="38"/>
        <end position="60"/>
    </location>
</feature>
<gene>
    <name evidence="3" type="ORF">GCK32_001327</name>
</gene>
<dbReference type="EMBL" id="WIXE01025911">
    <property type="protein sequence ID" value="KAK5964371.1"/>
    <property type="molecule type" value="Genomic_DNA"/>
</dbReference>
<reference evidence="3 4" key="1">
    <citation type="submission" date="2019-10" db="EMBL/GenBank/DDBJ databases">
        <title>Assembly and Annotation for the nematode Trichostrongylus colubriformis.</title>
        <authorList>
            <person name="Martin J."/>
        </authorList>
    </citation>
    <scope>NUCLEOTIDE SEQUENCE [LARGE SCALE GENOMIC DNA]</scope>
    <source>
        <strain evidence="3">G859</strain>
        <tissue evidence="3">Whole worm</tissue>
    </source>
</reference>
<dbReference type="AlphaFoldDB" id="A0AAN8EMQ3"/>
<protein>
    <submittedName>
        <fullName evidence="3">Uncharacterized protein</fullName>
    </submittedName>
</protein>
<name>A0AAN8EMQ3_TRICO</name>
<evidence type="ECO:0000313" key="3">
    <source>
        <dbReference type="EMBL" id="KAK5964371.1"/>
    </source>
</evidence>
<comment type="caution">
    <text evidence="3">The sequence shown here is derived from an EMBL/GenBank/DDBJ whole genome shotgun (WGS) entry which is preliminary data.</text>
</comment>
<dbReference type="Proteomes" id="UP001331761">
    <property type="component" value="Unassembled WGS sequence"/>
</dbReference>
<evidence type="ECO:0000313" key="4">
    <source>
        <dbReference type="Proteomes" id="UP001331761"/>
    </source>
</evidence>
<comment type="similarity">
    <text evidence="1">Belongs to the nematode receptor-like protein sre family.</text>
</comment>
<dbReference type="GO" id="GO:0007606">
    <property type="term" value="P:sensory perception of chemical stimulus"/>
    <property type="evidence" value="ECO:0007669"/>
    <property type="project" value="InterPro"/>
</dbReference>
<sequence length="112" mass="12552">HVMMAFSVASVLTFIGLALFALALLVYSDKPGTYQLCLALIDLVVALATAVGFFSFLLVFNEWRQLIRKCPVAVKLCYRLSIRLDVAPKQLSVDEHRGATDRYFGQLRQAWA</sequence>
<proteinExistence type="inferred from homology"/>
<accession>A0AAN8EMQ3</accession>
<keyword evidence="2" id="KW-1133">Transmembrane helix</keyword>
<dbReference type="GO" id="GO:0016020">
    <property type="term" value="C:membrane"/>
    <property type="evidence" value="ECO:0007669"/>
    <property type="project" value="InterPro"/>
</dbReference>
<dbReference type="InterPro" id="IPR004151">
    <property type="entry name" value="7TM_GPCR_serpentine_rcpt_Sre"/>
</dbReference>
<evidence type="ECO:0000256" key="1">
    <source>
        <dbReference type="ARBA" id="ARBA00006803"/>
    </source>
</evidence>
<keyword evidence="2" id="KW-0472">Membrane</keyword>